<sequence>MANKTSDHQPAPVFYFDVVGDYEKTDKSPKGREDRVAYSTTNYLKTPIGSNPQKYNSKVEDGMAVNRDANLNGASKKGQSKIQGKGKKRNGGKWNEKESSREVMGSGVVYENTLKIGGVTLMLDNNISSKTNSYGAKAGTKSQRNTIVNNKNNKKNTNRIQKQPTSRSFSQNNYVNEYPIGVIEFDYENEKNTNRMQKQSTSHYTSESKYINEYPIGGIEIEYDSLELGTPSKAVDTEEEMSLQDYIDVSLSFCICVYVCVYLYTR</sequence>
<keyword evidence="3" id="KW-1185">Reference proteome</keyword>
<dbReference type="EMBL" id="LSSK01000039">
    <property type="protein sequence ID" value="OMH85849.1"/>
    <property type="molecule type" value="Genomic_DNA"/>
</dbReference>
<feature type="region of interest" description="Disordered" evidence="1">
    <location>
        <begin position="69"/>
        <end position="100"/>
    </location>
</feature>
<dbReference type="Proteomes" id="UP000188320">
    <property type="component" value="Unassembled WGS sequence"/>
</dbReference>
<comment type="caution">
    <text evidence="2">The sequence shown here is derived from an EMBL/GenBank/DDBJ whole genome shotgun (WGS) entry which is preliminary data.</text>
</comment>
<evidence type="ECO:0000313" key="2">
    <source>
        <dbReference type="EMBL" id="OMH85849.1"/>
    </source>
</evidence>
<name>A0A1R1PY34_ZANCU</name>
<accession>A0A1R1PY34</accession>
<feature type="region of interest" description="Disordered" evidence="1">
    <location>
        <begin position="146"/>
        <end position="171"/>
    </location>
</feature>
<evidence type="ECO:0000256" key="1">
    <source>
        <dbReference type="SAM" id="MobiDB-lite"/>
    </source>
</evidence>
<evidence type="ECO:0000313" key="3">
    <source>
        <dbReference type="Proteomes" id="UP000188320"/>
    </source>
</evidence>
<organism evidence="2 3">
    <name type="scientific">Zancudomyces culisetae</name>
    <name type="common">Gut fungus</name>
    <name type="synonym">Smittium culisetae</name>
    <dbReference type="NCBI Taxonomy" id="1213189"/>
    <lineage>
        <taxon>Eukaryota</taxon>
        <taxon>Fungi</taxon>
        <taxon>Fungi incertae sedis</taxon>
        <taxon>Zoopagomycota</taxon>
        <taxon>Kickxellomycotina</taxon>
        <taxon>Harpellomycetes</taxon>
        <taxon>Harpellales</taxon>
        <taxon>Legeriomycetaceae</taxon>
        <taxon>Zancudomyces</taxon>
    </lineage>
</organism>
<gene>
    <name evidence="2" type="ORF">AX774_g594</name>
</gene>
<reference evidence="3" key="1">
    <citation type="submission" date="2017-01" db="EMBL/GenBank/DDBJ databases">
        <authorList>
            <person name="Wang Y."/>
            <person name="White M."/>
            <person name="Kvist S."/>
            <person name="Moncalvo J.-M."/>
        </authorList>
    </citation>
    <scope>NUCLEOTIDE SEQUENCE [LARGE SCALE GENOMIC DNA]</scope>
    <source>
        <strain evidence="3">COL-18-3</strain>
    </source>
</reference>
<proteinExistence type="predicted"/>
<protein>
    <submittedName>
        <fullName evidence="2">Uncharacterized protein</fullName>
    </submittedName>
</protein>
<dbReference type="AlphaFoldDB" id="A0A1R1PY34"/>